<keyword evidence="4 9" id="KW-0812">Transmembrane</keyword>
<evidence type="ECO:0000256" key="4">
    <source>
        <dbReference type="ARBA" id="ARBA00022692"/>
    </source>
</evidence>
<dbReference type="PRINTS" id="PR01506">
    <property type="entry name" value="TATBPROTEIN"/>
</dbReference>
<evidence type="ECO:0000256" key="6">
    <source>
        <dbReference type="ARBA" id="ARBA00022989"/>
    </source>
</evidence>
<dbReference type="OrthoDB" id="7206969at2"/>
<keyword evidence="3 9" id="KW-1003">Cell membrane</keyword>
<keyword evidence="2 9" id="KW-0813">Transport</keyword>
<evidence type="ECO:0000256" key="9">
    <source>
        <dbReference type="HAMAP-Rule" id="MF_00237"/>
    </source>
</evidence>
<gene>
    <name evidence="9" type="primary">tatB</name>
    <name evidence="10" type="ORF">GWA01_04020</name>
</gene>
<protein>
    <recommendedName>
        <fullName evidence="9">Sec-independent protein translocase protein TatB</fullName>
    </recommendedName>
</protein>
<comment type="caution">
    <text evidence="10">The sequence shown here is derived from an EMBL/GenBank/DDBJ whole genome shotgun (WGS) entry which is preliminary data.</text>
</comment>
<evidence type="ECO:0000256" key="2">
    <source>
        <dbReference type="ARBA" id="ARBA00022448"/>
    </source>
</evidence>
<keyword evidence="5 9" id="KW-0653">Protein transport</keyword>
<dbReference type="InterPro" id="IPR003369">
    <property type="entry name" value="TatA/B/E"/>
</dbReference>
<keyword evidence="11" id="KW-1185">Reference proteome</keyword>
<comment type="subunit">
    <text evidence="9">The Tat system comprises two distinct complexes: a TatABC complex, containing multiple copies of TatA, TatB and TatC subunits, and a separate TatA complex, containing only TatA subunits. Substrates initially bind to the TatABC complex, which probably triggers association of the separate TatA complex to form the active translocon.</text>
</comment>
<dbReference type="AlphaFoldDB" id="A0A511AYF1"/>
<dbReference type="Pfam" id="PF02416">
    <property type="entry name" value="TatA_B_E"/>
    <property type="match status" value="1"/>
</dbReference>
<comment type="similarity">
    <text evidence="9">Belongs to the TatB family.</text>
</comment>
<evidence type="ECO:0000256" key="5">
    <source>
        <dbReference type="ARBA" id="ARBA00022927"/>
    </source>
</evidence>
<comment type="function">
    <text evidence="9">Part of the twin-arginine translocation (Tat) system that transports large folded proteins containing a characteristic twin-arginine motif in their signal peptide across membranes. Together with TatC, TatB is part of a receptor directly interacting with Tat signal peptides. TatB may form an oligomeric binding site that transiently accommodates folded Tat precursor proteins before their translocation.</text>
</comment>
<sequence>MFDFSWSEIALLVVVALIFIGPKDLPVAIRTLSRGLKAMRKMASEFQTHVDDMVRDADLSEARDQFRDLKRFDFRERMTKAIDGDNSIRRSLEIEAPVGATAGTAIASGVSDLPRVPAPPPPPPPPPPYTFGMDAQPYNARMQEAERELAGAPSILPPATARRLLNERPRWRAPDILPPVRAIHRGARVVISTEGEGT</sequence>
<comment type="subcellular location">
    <subcellularLocation>
        <location evidence="9">Cell membrane</location>
        <topology evidence="9">Single-pass membrane protein</topology>
    </subcellularLocation>
    <subcellularLocation>
        <location evidence="1">Membrane</location>
        <topology evidence="1">Single-pass membrane protein</topology>
    </subcellularLocation>
</comment>
<organism evidence="10 11">
    <name type="scientific">Gluconobacter wancherniae NBRC 103581</name>
    <dbReference type="NCBI Taxonomy" id="656744"/>
    <lineage>
        <taxon>Bacteria</taxon>
        <taxon>Pseudomonadati</taxon>
        <taxon>Pseudomonadota</taxon>
        <taxon>Alphaproteobacteria</taxon>
        <taxon>Acetobacterales</taxon>
        <taxon>Acetobacteraceae</taxon>
        <taxon>Gluconobacter</taxon>
    </lineage>
</organism>
<dbReference type="GO" id="GO:0043953">
    <property type="term" value="P:protein transport by the Tat complex"/>
    <property type="evidence" value="ECO:0007669"/>
    <property type="project" value="UniProtKB-UniRule"/>
</dbReference>
<name>A0A511AYF1_9PROT</name>
<evidence type="ECO:0000256" key="1">
    <source>
        <dbReference type="ARBA" id="ARBA00004167"/>
    </source>
</evidence>
<accession>A0A511AYF1</accession>
<dbReference type="HAMAP" id="MF_00237">
    <property type="entry name" value="TatB"/>
    <property type="match status" value="1"/>
</dbReference>
<dbReference type="Gene3D" id="1.20.5.3310">
    <property type="match status" value="1"/>
</dbReference>
<keyword evidence="6 9" id="KW-1133">Transmembrane helix</keyword>
<reference evidence="10 11" key="1">
    <citation type="submission" date="2019-07" db="EMBL/GenBank/DDBJ databases">
        <title>Whole genome shotgun sequence of Gluconobacter wancherniae NBRC 103581.</title>
        <authorList>
            <person name="Hosoyama A."/>
            <person name="Uohara A."/>
            <person name="Ohji S."/>
            <person name="Ichikawa N."/>
        </authorList>
    </citation>
    <scope>NUCLEOTIDE SEQUENCE [LARGE SCALE GENOMIC DNA]</scope>
    <source>
        <strain evidence="10 11">NBRC 103581</strain>
    </source>
</reference>
<dbReference type="InterPro" id="IPR018448">
    <property type="entry name" value="TatB"/>
</dbReference>
<evidence type="ECO:0000256" key="7">
    <source>
        <dbReference type="ARBA" id="ARBA00023010"/>
    </source>
</evidence>
<dbReference type="NCBIfam" id="TIGR01410">
    <property type="entry name" value="tatB"/>
    <property type="match status" value="1"/>
</dbReference>
<evidence type="ECO:0000256" key="8">
    <source>
        <dbReference type="ARBA" id="ARBA00023136"/>
    </source>
</evidence>
<keyword evidence="8 9" id="KW-0472">Membrane</keyword>
<keyword evidence="7 9" id="KW-0811">Translocation</keyword>
<dbReference type="Proteomes" id="UP000321230">
    <property type="component" value="Unassembled WGS sequence"/>
</dbReference>
<evidence type="ECO:0000313" key="11">
    <source>
        <dbReference type="Proteomes" id="UP000321230"/>
    </source>
</evidence>
<dbReference type="RefSeq" id="WP_146793494.1">
    <property type="nucleotide sequence ID" value="NZ_BARC01000005.1"/>
</dbReference>
<proteinExistence type="inferred from homology"/>
<evidence type="ECO:0000256" key="3">
    <source>
        <dbReference type="ARBA" id="ARBA00022475"/>
    </source>
</evidence>
<dbReference type="GO" id="GO:0033281">
    <property type="term" value="C:TAT protein transport complex"/>
    <property type="evidence" value="ECO:0007669"/>
    <property type="project" value="UniProtKB-UniRule"/>
</dbReference>
<evidence type="ECO:0000313" key="10">
    <source>
        <dbReference type="EMBL" id="GEK92632.1"/>
    </source>
</evidence>
<dbReference type="GO" id="GO:0008320">
    <property type="term" value="F:protein transmembrane transporter activity"/>
    <property type="evidence" value="ECO:0007669"/>
    <property type="project" value="UniProtKB-UniRule"/>
</dbReference>
<dbReference type="EMBL" id="BJUZ01000001">
    <property type="protein sequence ID" value="GEK92632.1"/>
    <property type="molecule type" value="Genomic_DNA"/>
</dbReference>